<proteinExistence type="inferred from homology"/>
<comment type="catalytic activity">
    <reaction evidence="15">
        <text>L-cysteinyl-[protein] + hexadecanoyl-CoA = S-hexadecanoyl-L-cysteinyl-[protein] + CoA</text>
        <dbReference type="Rhea" id="RHEA:36683"/>
        <dbReference type="Rhea" id="RHEA-COMP:10131"/>
        <dbReference type="Rhea" id="RHEA-COMP:11032"/>
        <dbReference type="ChEBI" id="CHEBI:29950"/>
        <dbReference type="ChEBI" id="CHEBI:57287"/>
        <dbReference type="ChEBI" id="CHEBI:57379"/>
        <dbReference type="ChEBI" id="CHEBI:74151"/>
        <dbReference type="EC" id="2.3.1.225"/>
    </reaction>
    <physiologicalReaction direction="left-to-right" evidence="15">
        <dbReference type="Rhea" id="RHEA:36684"/>
    </physiologicalReaction>
</comment>
<evidence type="ECO:0000313" key="18">
    <source>
        <dbReference type="Proteomes" id="UP000694850"/>
    </source>
</evidence>
<keyword evidence="14 16" id="KW-0012">Acyltransferase</keyword>
<feature type="transmembrane region" description="Helical" evidence="16">
    <location>
        <begin position="242"/>
        <end position="275"/>
    </location>
</feature>
<evidence type="ECO:0000256" key="13">
    <source>
        <dbReference type="ARBA" id="ARBA00023288"/>
    </source>
</evidence>
<keyword evidence="13" id="KW-0449">Lipoprotein</keyword>
<dbReference type="EC" id="2.3.1.225" evidence="16"/>
<evidence type="ECO:0000313" key="19">
    <source>
        <dbReference type="RefSeq" id="XP_007940931.1"/>
    </source>
</evidence>
<keyword evidence="11 16" id="KW-0472">Membrane</keyword>
<evidence type="ECO:0000256" key="2">
    <source>
        <dbReference type="ARBA" id="ARBA00004651"/>
    </source>
</evidence>
<evidence type="ECO:0000256" key="1">
    <source>
        <dbReference type="ARBA" id="ARBA00004477"/>
    </source>
</evidence>
<evidence type="ECO:0000259" key="17">
    <source>
        <dbReference type="Pfam" id="PF01529"/>
    </source>
</evidence>
<evidence type="ECO:0000256" key="8">
    <source>
        <dbReference type="ARBA" id="ARBA00022824"/>
    </source>
</evidence>
<feature type="transmembrane region" description="Helical" evidence="16">
    <location>
        <begin position="59"/>
        <end position="81"/>
    </location>
</feature>
<dbReference type="PANTHER" id="PTHR22883">
    <property type="entry name" value="ZINC FINGER DHHC DOMAIN CONTAINING PROTEIN"/>
    <property type="match status" value="1"/>
</dbReference>
<keyword evidence="5" id="KW-1003">Cell membrane</keyword>
<dbReference type="InterPro" id="IPR039859">
    <property type="entry name" value="PFA4/ZDH16/20/ERF2-like"/>
</dbReference>
<organism evidence="18 19">
    <name type="scientific">Orycteropus afer afer</name>
    <dbReference type="NCBI Taxonomy" id="1230840"/>
    <lineage>
        <taxon>Eukaryota</taxon>
        <taxon>Metazoa</taxon>
        <taxon>Chordata</taxon>
        <taxon>Craniata</taxon>
        <taxon>Vertebrata</taxon>
        <taxon>Euteleostomi</taxon>
        <taxon>Mammalia</taxon>
        <taxon>Eutheria</taxon>
        <taxon>Afrotheria</taxon>
        <taxon>Tubulidentata</taxon>
        <taxon>Orycteropodidae</taxon>
        <taxon>Orycteropus</taxon>
    </lineage>
</organism>
<dbReference type="PROSITE" id="PS50216">
    <property type="entry name" value="DHHC"/>
    <property type="match status" value="1"/>
</dbReference>
<dbReference type="InterPro" id="IPR001594">
    <property type="entry name" value="Palmitoyltrfase_DHHC"/>
</dbReference>
<dbReference type="OrthoDB" id="331948at2759"/>
<comment type="domain">
    <text evidence="16">The DHHC domain is required for palmitoyltransferase activity.</text>
</comment>
<dbReference type="GO" id="GO:0000139">
    <property type="term" value="C:Golgi membrane"/>
    <property type="evidence" value="ECO:0007669"/>
    <property type="project" value="UniProtKB-SubCell"/>
</dbReference>
<gene>
    <name evidence="19" type="primary">ZDHHC4</name>
</gene>
<dbReference type="GeneID" id="103198571"/>
<dbReference type="RefSeq" id="XP_007940931.1">
    <property type="nucleotide sequence ID" value="XM_007942740.2"/>
</dbReference>
<feature type="transmembrane region" description="Helical" evidence="16">
    <location>
        <begin position="194"/>
        <end position="222"/>
    </location>
</feature>
<keyword evidence="6 16" id="KW-0808">Transferase</keyword>
<evidence type="ECO:0000256" key="9">
    <source>
        <dbReference type="ARBA" id="ARBA00022989"/>
    </source>
</evidence>
<keyword evidence="9 16" id="KW-1133">Transmembrane helix</keyword>
<comment type="similarity">
    <text evidence="4 16">Belongs to the DHHC palmitoyltransferase family.</text>
</comment>
<evidence type="ECO:0000256" key="5">
    <source>
        <dbReference type="ARBA" id="ARBA00022475"/>
    </source>
</evidence>
<evidence type="ECO:0000256" key="11">
    <source>
        <dbReference type="ARBA" id="ARBA00023136"/>
    </source>
</evidence>
<evidence type="ECO:0000256" key="14">
    <source>
        <dbReference type="ARBA" id="ARBA00023315"/>
    </source>
</evidence>
<evidence type="ECO:0000256" key="3">
    <source>
        <dbReference type="ARBA" id="ARBA00004653"/>
    </source>
</evidence>
<keyword evidence="18" id="KW-1185">Reference proteome</keyword>
<sequence>MDFLVLFSLYLALMLLGGGLICICWRTQYLNGLVQGGAQAISRVIPECLQRAVRRLLHYLFHTRNHVFVVLHLVLQGLVYAEYTWEVVGYCRELEFSPGPLLLPAVLLLVNLFFFALSCVTNPGTITKAHELSFLRVYEFDEVMFPKGARCPTCDLRKPARSKHCRVCNRCVHRFDHHCIWVNNCIGAWNARYFLFYLSTLTASAATVASISAAFLVQVAVFSDLYLESYIDDRGRSQVVDIVFLVQYLFLLFPRVVLLLGFVVVLSCLLGGYLCFQLYLAATNQTTNEWFRAGRARCRRCRHQAQPPPAEPRVFQNIYSHGVWSNLGEIFLPAALDKRKTK</sequence>
<feature type="transmembrane region" description="Helical" evidence="16">
    <location>
        <begin position="6"/>
        <end position="25"/>
    </location>
</feature>
<name>A0A8B7A440_ORYAF</name>
<dbReference type="Pfam" id="PF01529">
    <property type="entry name" value="DHHC"/>
    <property type="match status" value="1"/>
</dbReference>
<feature type="transmembrane region" description="Helical" evidence="16">
    <location>
        <begin position="101"/>
        <end position="120"/>
    </location>
</feature>
<evidence type="ECO:0000256" key="10">
    <source>
        <dbReference type="ARBA" id="ARBA00023034"/>
    </source>
</evidence>
<comment type="subcellular location">
    <subcellularLocation>
        <location evidence="2">Cell membrane</location>
        <topology evidence="2">Multi-pass membrane protein</topology>
    </subcellularLocation>
    <subcellularLocation>
        <location evidence="1">Endoplasmic reticulum membrane</location>
        <topology evidence="1">Multi-pass membrane protein</topology>
    </subcellularLocation>
    <subcellularLocation>
        <location evidence="3">Golgi apparatus membrane</location>
        <topology evidence="3">Multi-pass membrane protein</topology>
    </subcellularLocation>
</comment>
<evidence type="ECO:0000256" key="12">
    <source>
        <dbReference type="ARBA" id="ARBA00023139"/>
    </source>
</evidence>
<keyword evidence="8" id="KW-0256">Endoplasmic reticulum</keyword>
<accession>A0A8B7A440</accession>
<reference evidence="19" key="1">
    <citation type="submission" date="2025-08" db="UniProtKB">
        <authorList>
            <consortium name="RefSeq"/>
        </authorList>
    </citation>
    <scope>IDENTIFICATION</scope>
</reference>
<dbReference type="Proteomes" id="UP000694850">
    <property type="component" value="Unplaced"/>
</dbReference>
<dbReference type="CTD" id="55146"/>
<keyword evidence="10" id="KW-0333">Golgi apparatus</keyword>
<dbReference type="GO" id="GO:0005789">
    <property type="term" value="C:endoplasmic reticulum membrane"/>
    <property type="evidence" value="ECO:0007669"/>
    <property type="project" value="UniProtKB-SubCell"/>
</dbReference>
<feature type="domain" description="Palmitoyltransferase DHHC" evidence="17">
    <location>
        <begin position="150"/>
        <end position="292"/>
    </location>
</feature>
<keyword evidence="7 16" id="KW-0812">Transmembrane</keyword>
<evidence type="ECO:0000256" key="7">
    <source>
        <dbReference type="ARBA" id="ARBA00022692"/>
    </source>
</evidence>
<protein>
    <recommendedName>
        <fullName evidence="16">Palmitoyltransferase</fullName>
        <ecNumber evidence="16">2.3.1.225</ecNumber>
    </recommendedName>
</protein>
<dbReference type="GO" id="GO:0005886">
    <property type="term" value="C:plasma membrane"/>
    <property type="evidence" value="ECO:0007669"/>
    <property type="project" value="UniProtKB-SubCell"/>
</dbReference>
<evidence type="ECO:0000256" key="4">
    <source>
        <dbReference type="ARBA" id="ARBA00008574"/>
    </source>
</evidence>
<keyword evidence="12" id="KW-0564">Palmitate</keyword>
<dbReference type="AlphaFoldDB" id="A0A8B7A440"/>
<evidence type="ECO:0000256" key="6">
    <source>
        <dbReference type="ARBA" id="ARBA00022679"/>
    </source>
</evidence>
<evidence type="ECO:0000256" key="15">
    <source>
        <dbReference type="ARBA" id="ARBA00047790"/>
    </source>
</evidence>
<dbReference type="GO" id="GO:0006612">
    <property type="term" value="P:protein targeting to membrane"/>
    <property type="evidence" value="ECO:0007669"/>
    <property type="project" value="TreeGrafter"/>
</dbReference>
<evidence type="ECO:0000256" key="16">
    <source>
        <dbReference type="RuleBase" id="RU079119"/>
    </source>
</evidence>
<dbReference type="GO" id="GO:0019706">
    <property type="term" value="F:protein-cysteine S-palmitoyltransferase activity"/>
    <property type="evidence" value="ECO:0007669"/>
    <property type="project" value="UniProtKB-EC"/>
</dbReference>
<dbReference type="PANTHER" id="PTHR22883:SF466">
    <property type="entry name" value="PALMITOYLTRANSFERASE ZDHHC4"/>
    <property type="match status" value="1"/>
</dbReference>